<reference evidence="1 2" key="1">
    <citation type="submission" date="2023-11" db="EMBL/GenBank/DDBJ databases">
        <title>Draft genome sequence of a psychrophilic Clostridium strain from permafrost water brine.</title>
        <authorList>
            <person name="Shcherbakova V.A."/>
            <person name="Trubitsyn V.E."/>
            <person name="Zakharyuk A.G."/>
        </authorList>
    </citation>
    <scope>NUCLEOTIDE SEQUENCE [LARGE SCALE GENOMIC DNA]</scope>
    <source>
        <strain evidence="1 2">14F</strain>
    </source>
</reference>
<dbReference type="RefSeq" id="WP_301182944.1">
    <property type="nucleotide sequence ID" value="NZ_JAZHFS010000002.1"/>
</dbReference>
<keyword evidence="2" id="KW-1185">Reference proteome</keyword>
<proteinExistence type="predicted"/>
<evidence type="ECO:0000313" key="2">
    <source>
        <dbReference type="Proteomes" id="UP001498469"/>
    </source>
</evidence>
<protein>
    <submittedName>
        <fullName evidence="1">Uncharacterized protein</fullName>
    </submittedName>
</protein>
<dbReference type="Proteomes" id="UP001498469">
    <property type="component" value="Unassembled WGS sequence"/>
</dbReference>
<organism evidence="1 2">
    <name type="scientific">Clostridium frigoriphilum</name>
    <dbReference type="NCBI Taxonomy" id="443253"/>
    <lineage>
        <taxon>Bacteria</taxon>
        <taxon>Bacillati</taxon>
        <taxon>Bacillota</taxon>
        <taxon>Clostridia</taxon>
        <taxon>Eubacteriales</taxon>
        <taxon>Clostridiaceae</taxon>
        <taxon>Clostridium</taxon>
    </lineage>
</organism>
<name>A0ABU7UJ81_9CLOT</name>
<gene>
    <name evidence="1" type="ORF">SJI18_03960</name>
</gene>
<sequence length="44" mass="5333">MKTELKKNNEQNFNVKEFQSHIIDVIKNEKKIFEDVKTHNSAEW</sequence>
<comment type="caution">
    <text evidence="1">The sequence shown here is derived from an EMBL/GenBank/DDBJ whole genome shotgun (WGS) entry which is preliminary data.</text>
</comment>
<evidence type="ECO:0000313" key="1">
    <source>
        <dbReference type="EMBL" id="MEF2111461.1"/>
    </source>
</evidence>
<accession>A0ABU7UJ81</accession>
<dbReference type="EMBL" id="JAZHFS010000002">
    <property type="protein sequence ID" value="MEF2111461.1"/>
    <property type="molecule type" value="Genomic_DNA"/>
</dbReference>